<accession>A0A9X5FEQ1</accession>
<dbReference type="InterPro" id="IPR011335">
    <property type="entry name" value="Restrct_endonuc-II-like"/>
</dbReference>
<keyword evidence="2" id="KW-1185">Reference proteome</keyword>
<comment type="caution">
    <text evidence="1">The sequence shown here is derived from an EMBL/GenBank/DDBJ whole genome shotgun (WGS) entry which is preliminary data.</text>
</comment>
<evidence type="ECO:0008006" key="3">
    <source>
        <dbReference type="Google" id="ProtNLM"/>
    </source>
</evidence>
<evidence type="ECO:0000313" key="1">
    <source>
        <dbReference type="EMBL" id="NKX92864.1"/>
    </source>
</evidence>
<evidence type="ECO:0000313" key="2">
    <source>
        <dbReference type="Proteomes" id="UP000774283"/>
    </source>
</evidence>
<organism evidence="1 2">
    <name type="scientific">Sanguibacter hominis ATCC BAA-789</name>
    <dbReference type="NCBI Taxonomy" id="1312740"/>
    <lineage>
        <taxon>Bacteria</taxon>
        <taxon>Bacillati</taxon>
        <taxon>Actinomycetota</taxon>
        <taxon>Actinomycetes</taxon>
        <taxon>Micrococcales</taxon>
        <taxon>Sanguibacteraceae</taxon>
        <taxon>Sanguibacter</taxon>
    </lineage>
</organism>
<gene>
    <name evidence="1" type="ORF">HF995_06175</name>
</gene>
<dbReference type="SUPFAM" id="SSF52980">
    <property type="entry name" value="Restriction endonuclease-like"/>
    <property type="match status" value="1"/>
</dbReference>
<reference evidence="1 2" key="1">
    <citation type="submission" date="2020-04" db="EMBL/GenBank/DDBJ databases">
        <title>MicrobeNet Type strains.</title>
        <authorList>
            <person name="Nicholson A.C."/>
        </authorList>
    </citation>
    <scope>NUCLEOTIDE SEQUENCE [LARGE SCALE GENOMIC DNA]</scope>
    <source>
        <strain evidence="1 2">ATCC BAA-789</strain>
    </source>
</reference>
<dbReference type="RefSeq" id="WP_168446848.1">
    <property type="nucleotide sequence ID" value="NZ_JAAXOW010000001.1"/>
</dbReference>
<dbReference type="Gene3D" id="3.40.960.10">
    <property type="entry name" value="VSR Endonuclease"/>
    <property type="match status" value="1"/>
</dbReference>
<dbReference type="EMBL" id="JAAXOW010000001">
    <property type="protein sequence ID" value="NKX92864.1"/>
    <property type="molecule type" value="Genomic_DNA"/>
</dbReference>
<protein>
    <recommendedName>
        <fullName evidence="3">DUF559 domain-containing protein</fullName>
    </recommendedName>
</protein>
<proteinExistence type="predicted"/>
<dbReference type="AlphaFoldDB" id="A0A9X5FEQ1"/>
<name>A0A9X5FEQ1_9MICO</name>
<dbReference type="Proteomes" id="UP000774283">
    <property type="component" value="Unassembled WGS sequence"/>
</dbReference>
<sequence>MSQGTRTISTVRFSRDHLPSDVAVRRRSGEWIRLRRGASMEAHPAGMDTHERRERELRATLVALSQTLAPHACFSHTTAALPWDLPSWRSGSRIHVTSPTRSSVRRGAPVARHVAVVPHGQRTQVGGLPVTTLPRTVADCAMTSSPAEGLVVVDAALRAGLNLAEVSALLEERVGCRGVRLARELLACADAGAESPGESCTRLIVLAAGLPRPTTQLEVRTHLGRFRADMGWEAWRLLIEYDGRSKYAGAEQETFIREKRRADALTEAGWRLVRVTKEDLRSPELLVARVLRAAPGPIPHTPRPALRAR</sequence>